<evidence type="ECO:0000256" key="1">
    <source>
        <dbReference type="SAM" id="Coils"/>
    </source>
</evidence>
<keyword evidence="4" id="KW-1185">Reference proteome</keyword>
<organism evidence="3 4">
    <name type="scientific">Anaerobacterium chartisolvens</name>
    <dbReference type="NCBI Taxonomy" id="1297424"/>
    <lineage>
        <taxon>Bacteria</taxon>
        <taxon>Bacillati</taxon>
        <taxon>Bacillota</taxon>
        <taxon>Clostridia</taxon>
        <taxon>Eubacteriales</taxon>
        <taxon>Oscillospiraceae</taxon>
        <taxon>Anaerobacterium</taxon>
    </lineage>
</organism>
<dbReference type="InterPro" id="IPR036582">
    <property type="entry name" value="Mao_N_sf"/>
</dbReference>
<feature type="coiled-coil region" evidence="1">
    <location>
        <begin position="153"/>
        <end position="215"/>
    </location>
</feature>
<reference evidence="3 4" key="1">
    <citation type="submission" date="2018-07" db="EMBL/GenBank/DDBJ databases">
        <title>Genomic Encyclopedia of Type Strains, Phase IV (KMG-IV): sequencing the most valuable type-strain genomes for metagenomic binning, comparative biology and taxonomic classification.</title>
        <authorList>
            <person name="Goeker M."/>
        </authorList>
    </citation>
    <scope>NUCLEOTIDE SEQUENCE [LARGE SCALE GENOMIC DNA]</scope>
    <source>
        <strain evidence="3 4">DSM 27016</strain>
    </source>
</reference>
<proteinExistence type="predicted"/>
<dbReference type="AlphaFoldDB" id="A0A369APT1"/>
<evidence type="ECO:0000259" key="2">
    <source>
        <dbReference type="Pfam" id="PF07833"/>
    </source>
</evidence>
<dbReference type="Gene3D" id="3.30.457.10">
    <property type="entry name" value="Copper amine oxidase-like, N-terminal domain"/>
    <property type="match status" value="1"/>
</dbReference>
<accession>A0A369APT1</accession>
<name>A0A369APT1_9FIRM</name>
<sequence length="951" mass="102719">MLKETMKKFTAFIILFTLAAGILPPGAFTSHGAGVRPSASDIPSGTLIIGTHLIHIKALNSELLSIASDSGGGQQSVYYKSEFAQGAWFDISNASGFSEISHEGTPVKNSVIDALTLTHWTKEDGKTIELDTGRVVDIHKINDPSDFSTLSELAELKTRREMLIEALKEEETGENRKKLQSIERVIAAPFNSQELQRISQEMDAIEKYINHLKESNAREDWINTVTELKGLMNSSRTLLCYREAGERLNSEISFVETKITDSDGKKAAASDLSSAYYSCLDAVNKKISELETGQPGSLPADSLGREKIKYSEEVLRHAIDSSYDKADISLQKYMSVQNILEGLKLDIPLELSILKPLLTAACGELFSICSAGVPEDYRAAVASGEPAVVLGSIKAEHMSALSSLISDVKSITWYIKERESDSALLQADLSSVMKGCLDTIPKIPQDDVHDDTLVIVKELVSWFNNEISLIREQEIATGLSSGLKALDDKISDLAEDYLTALDSRNLSLAQSIKSEIDELSARRSDMYESASQEQAKLLAQKEELEARLEEALGNGDSILAGELLDLLASVNTSLSIRSNATDKVSSAINAAIADLFSEFEEHLDKNSLPDALSKMNEISDMLKGNPSASGTSLPLLKSDLSKVQSKLGKAEAEGRLTDCDSLKAIELLINTLLESASGPGSNISKLKDSVSSGLDSLLSGVKNDAVKAAAASLKKDLNENKFTDALSKLKDISKELGSPPSSSLQKLEGQLEALAEAASISQQPPGSTDALKNALLSRLDSLLSKSGAASGSSQQMLLKILLLDRLGKDTEYSAIKDWIKSMQDDALALLTSSGYDYTAEDFKFIGKTGYVSLKELAKITGRRYVWQRSTGTASIAKGKASMVFKSGSTDIVIDGKTKKLPGKAVASQGVIYAPISYVAAELGYSWIPAGKKSKPLIYPQGMDETVEKLFK</sequence>
<dbReference type="SUPFAM" id="SSF55383">
    <property type="entry name" value="Copper amine oxidase, domain N"/>
    <property type="match status" value="1"/>
</dbReference>
<feature type="coiled-coil region" evidence="1">
    <location>
        <begin position="527"/>
        <end position="554"/>
    </location>
</feature>
<evidence type="ECO:0000313" key="3">
    <source>
        <dbReference type="EMBL" id="RCX11382.1"/>
    </source>
</evidence>
<dbReference type="Proteomes" id="UP000253034">
    <property type="component" value="Unassembled WGS sequence"/>
</dbReference>
<feature type="domain" description="Copper amine oxidase-like N-terminal" evidence="2">
    <location>
        <begin position="848"/>
        <end position="925"/>
    </location>
</feature>
<evidence type="ECO:0000313" key="4">
    <source>
        <dbReference type="Proteomes" id="UP000253034"/>
    </source>
</evidence>
<dbReference type="RefSeq" id="WP_170138208.1">
    <property type="nucleotide sequence ID" value="NZ_QPJT01000025.1"/>
</dbReference>
<comment type="caution">
    <text evidence="3">The sequence shown here is derived from an EMBL/GenBank/DDBJ whole genome shotgun (WGS) entry which is preliminary data.</text>
</comment>
<keyword evidence="1" id="KW-0175">Coiled coil</keyword>
<dbReference type="InterPro" id="IPR012854">
    <property type="entry name" value="Cu_amine_oxidase-like_N"/>
</dbReference>
<protein>
    <submittedName>
        <fullName evidence="3">Copper amine oxidase-like protein</fullName>
    </submittedName>
</protein>
<gene>
    <name evidence="3" type="ORF">DFR58_12528</name>
</gene>
<dbReference type="EMBL" id="QPJT01000025">
    <property type="protein sequence ID" value="RCX11382.1"/>
    <property type="molecule type" value="Genomic_DNA"/>
</dbReference>
<dbReference type="Pfam" id="PF07833">
    <property type="entry name" value="Cu_amine_oxidN1"/>
    <property type="match status" value="1"/>
</dbReference>